<evidence type="ECO:0000313" key="2">
    <source>
        <dbReference type="EMBL" id="OXR39621.1"/>
    </source>
</evidence>
<feature type="region of interest" description="Disordered" evidence="1">
    <location>
        <begin position="1"/>
        <end position="29"/>
    </location>
</feature>
<evidence type="ECO:0000313" key="3">
    <source>
        <dbReference type="Proteomes" id="UP000215506"/>
    </source>
</evidence>
<dbReference type="AlphaFoldDB" id="A0A231GT19"/>
<keyword evidence="3" id="KW-1185">Reference proteome</keyword>
<protein>
    <submittedName>
        <fullName evidence="2">Uncharacterized protein</fullName>
    </submittedName>
</protein>
<evidence type="ECO:0000256" key="1">
    <source>
        <dbReference type="SAM" id="MobiDB-lite"/>
    </source>
</evidence>
<gene>
    <name evidence="2" type="ORF">B7C42_08310</name>
</gene>
<comment type="caution">
    <text evidence="2">The sequence shown here is derived from an EMBL/GenBank/DDBJ whole genome shotgun (WGS) entry which is preliminary data.</text>
</comment>
<organism evidence="2 3">
    <name type="scientific">Nocardia cerradoensis</name>
    <dbReference type="NCBI Taxonomy" id="85688"/>
    <lineage>
        <taxon>Bacteria</taxon>
        <taxon>Bacillati</taxon>
        <taxon>Actinomycetota</taxon>
        <taxon>Actinomycetes</taxon>
        <taxon>Mycobacteriales</taxon>
        <taxon>Nocardiaceae</taxon>
        <taxon>Nocardia</taxon>
    </lineage>
</organism>
<sequence length="62" mass="6490">MYRSASNGIREPKLASIPPPAPCASTTAGPLPVTDVDSEMFVMAATLGIDMSVKVKPGRVRC</sequence>
<dbReference type="Proteomes" id="UP000215506">
    <property type="component" value="Unassembled WGS sequence"/>
</dbReference>
<proteinExistence type="predicted"/>
<reference evidence="2 3" key="1">
    <citation type="submission" date="2017-07" db="EMBL/GenBank/DDBJ databases">
        <title>First draft Genome Sequence of Nocardia cerradoensis isolated from human infection.</title>
        <authorList>
            <person name="Carrasco G."/>
        </authorList>
    </citation>
    <scope>NUCLEOTIDE SEQUENCE [LARGE SCALE GENOMIC DNA]</scope>
    <source>
        <strain evidence="2 3">CNM20130759</strain>
    </source>
</reference>
<name>A0A231GT19_9NOCA</name>
<accession>A0A231GT19</accession>
<dbReference type="EMBL" id="NGAF01000127">
    <property type="protein sequence ID" value="OXR39621.1"/>
    <property type="molecule type" value="Genomic_DNA"/>
</dbReference>